<proteinExistence type="predicted"/>
<reference evidence="2 3" key="1">
    <citation type="journal article" date="2020" name="Microb. Biotechnol.">
        <title>Phage biocontrol to combat Pseudomonas syringae pathogens causing disease in cherry.</title>
        <authorList>
            <person name="Rabiey M."/>
            <person name="Roy S.R."/>
            <person name="Holtappels D."/>
            <person name="Franceschetti L."/>
            <person name="Quilty B.J."/>
            <person name="Creeth R."/>
            <person name="Sundin G.W."/>
            <person name="Wagemans J."/>
            <person name="Lavigne R."/>
            <person name="Jackson R.W."/>
        </authorList>
    </citation>
    <scope>NUCLEOTIDE SEQUENCE [LARGE SCALE GENOMIC DNA]</scope>
</reference>
<feature type="compositionally biased region" description="Basic and acidic residues" evidence="1">
    <location>
        <begin position="1"/>
        <end position="12"/>
    </location>
</feature>
<protein>
    <submittedName>
        <fullName evidence="2">Uncharacterized protein</fullName>
    </submittedName>
</protein>
<gene>
    <name evidence="2" type="ORF">PssvBMR1_gp03</name>
</gene>
<evidence type="ECO:0000313" key="3">
    <source>
        <dbReference type="Proteomes" id="UP000502407"/>
    </source>
</evidence>
<feature type="compositionally biased region" description="Polar residues" evidence="1">
    <location>
        <begin position="14"/>
        <end position="26"/>
    </location>
</feature>
<keyword evidence="3" id="KW-1185">Reference proteome</keyword>
<organism evidence="2 3">
    <name type="scientific">Pseudomonas phage MR1</name>
    <dbReference type="NCBI Taxonomy" id="2711169"/>
    <lineage>
        <taxon>Viruses</taxon>
        <taxon>Duplodnaviria</taxon>
        <taxon>Heunggongvirae</taxon>
        <taxon>Uroviricota</taxon>
        <taxon>Caudoviricetes</taxon>
        <taxon>Autographivirales</taxon>
        <taxon>Autotranscriptaviridae</taxon>
        <taxon>Studiervirinae</taxon>
        <taxon>Hennigervirus</taxon>
        <taxon>Hennigervirus MR1</taxon>
    </lineage>
</organism>
<name>A0A6M3T8F0_9CAUD</name>
<evidence type="ECO:0000256" key="1">
    <source>
        <dbReference type="SAM" id="MobiDB-lite"/>
    </source>
</evidence>
<sequence length="103" mass="12099">MHEDMRANDRTHNNHPQGALNMSQRTQALQAELDDLYVRIQIAEGAHRDAKNRFARFEGPASHFMWEKLRTEVDNTLTHERVLKAVWHRTQAELLDQLNNERG</sequence>
<accession>A0A6M3T8F0</accession>
<dbReference type="EMBL" id="MT104465">
    <property type="protein sequence ID" value="QJD54596.1"/>
    <property type="molecule type" value="Genomic_DNA"/>
</dbReference>
<evidence type="ECO:0000313" key="2">
    <source>
        <dbReference type="EMBL" id="QJD54596.1"/>
    </source>
</evidence>
<dbReference type="Proteomes" id="UP000502407">
    <property type="component" value="Segment"/>
</dbReference>
<feature type="region of interest" description="Disordered" evidence="1">
    <location>
        <begin position="1"/>
        <end position="26"/>
    </location>
</feature>